<feature type="region of interest" description="Disordered" evidence="1">
    <location>
        <begin position="255"/>
        <end position="323"/>
    </location>
</feature>
<organism evidence="2 3">
    <name type="scientific">Exidia glandulosa HHB12029</name>
    <dbReference type="NCBI Taxonomy" id="1314781"/>
    <lineage>
        <taxon>Eukaryota</taxon>
        <taxon>Fungi</taxon>
        <taxon>Dikarya</taxon>
        <taxon>Basidiomycota</taxon>
        <taxon>Agaricomycotina</taxon>
        <taxon>Agaricomycetes</taxon>
        <taxon>Auriculariales</taxon>
        <taxon>Exidiaceae</taxon>
        <taxon>Exidia</taxon>
    </lineage>
</organism>
<feature type="compositionally biased region" description="Basic and acidic residues" evidence="1">
    <location>
        <begin position="294"/>
        <end position="303"/>
    </location>
</feature>
<name>A0A165H3U7_EXIGL</name>
<feature type="compositionally biased region" description="Basic and acidic residues" evidence="1">
    <location>
        <begin position="182"/>
        <end position="203"/>
    </location>
</feature>
<dbReference type="Proteomes" id="UP000077266">
    <property type="component" value="Unassembled WGS sequence"/>
</dbReference>
<sequence>MSVHDVREECRNDDQLAASFGGLDLRGDQSGHHGFEIDHSKEMQRLDTLISDLIRDVELDMNGSQVAIPDDTEDEQPVLLRTQSNTHTTHWMFDVPKPTTPVDMHTFRNPDVYPSFAQVAQSFTANARADGATHIPENNTQDAFDMDGMSTAIEAVARSKTRNARRMTPEETAARKQAARVAKRERQSLITEADPRRADARRERASRRAASTPSTPGQKKTYRRRSGSSEDTTCSSSSTSAEVIPVLVINTKTRTVSVSRSSPAGSLPRSTTGAKRSSTSRAEKNAVTSPYPRTRPERKDKKDKNKNKLPKRDDEEEKPKTSLIVADADYQQMCAPRNVVENSPEMDAIAQQFERASFTDAAPAVVSNEVPAALSSPSELVEETPAPTIPVHEIYDGVQSIQEYAVDYVIGDFGLDFTAAAHQLFDAYPELDDEDMLDPPDARPTEWHLATPSESEPEPEPESVTTLPAYHLNLMERYPSGLVPCPYNHYDRLETCKCTSPPRLLDWDQIFKGLYKPKIPKAKTMMTSHGVRYQPYARRAPVAACAAY</sequence>
<feature type="compositionally biased region" description="Basic and acidic residues" evidence="1">
    <location>
        <begin position="310"/>
        <end position="320"/>
    </location>
</feature>
<evidence type="ECO:0000256" key="1">
    <source>
        <dbReference type="SAM" id="MobiDB-lite"/>
    </source>
</evidence>
<reference evidence="2 3" key="1">
    <citation type="journal article" date="2016" name="Mol. Biol. Evol.">
        <title>Comparative Genomics of Early-Diverging Mushroom-Forming Fungi Provides Insights into the Origins of Lignocellulose Decay Capabilities.</title>
        <authorList>
            <person name="Nagy L.G."/>
            <person name="Riley R."/>
            <person name="Tritt A."/>
            <person name="Adam C."/>
            <person name="Daum C."/>
            <person name="Floudas D."/>
            <person name="Sun H."/>
            <person name="Yadav J.S."/>
            <person name="Pangilinan J."/>
            <person name="Larsson K.H."/>
            <person name="Matsuura K."/>
            <person name="Barry K."/>
            <person name="Labutti K."/>
            <person name="Kuo R."/>
            <person name="Ohm R.A."/>
            <person name="Bhattacharya S.S."/>
            <person name="Shirouzu T."/>
            <person name="Yoshinaga Y."/>
            <person name="Martin F.M."/>
            <person name="Grigoriev I.V."/>
            <person name="Hibbett D.S."/>
        </authorList>
    </citation>
    <scope>NUCLEOTIDE SEQUENCE [LARGE SCALE GENOMIC DNA]</scope>
    <source>
        <strain evidence="2 3">HHB12029</strain>
    </source>
</reference>
<feature type="compositionally biased region" description="Low complexity" evidence="1">
    <location>
        <begin position="229"/>
        <end position="240"/>
    </location>
</feature>
<keyword evidence="3" id="KW-1185">Reference proteome</keyword>
<proteinExistence type="predicted"/>
<gene>
    <name evidence="2" type="ORF">EXIGLDRAFT_769949</name>
</gene>
<feature type="region of interest" description="Disordered" evidence="1">
    <location>
        <begin position="158"/>
        <end position="240"/>
    </location>
</feature>
<evidence type="ECO:0000313" key="3">
    <source>
        <dbReference type="Proteomes" id="UP000077266"/>
    </source>
</evidence>
<dbReference type="AlphaFoldDB" id="A0A165H3U7"/>
<protein>
    <submittedName>
        <fullName evidence="2">Uncharacterized protein</fullName>
    </submittedName>
</protein>
<accession>A0A165H3U7</accession>
<dbReference type="EMBL" id="KV426028">
    <property type="protein sequence ID" value="KZV91413.1"/>
    <property type="molecule type" value="Genomic_DNA"/>
</dbReference>
<feature type="region of interest" description="Disordered" evidence="1">
    <location>
        <begin position="432"/>
        <end position="463"/>
    </location>
</feature>
<evidence type="ECO:0000313" key="2">
    <source>
        <dbReference type="EMBL" id="KZV91413.1"/>
    </source>
</evidence>
<feature type="compositionally biased region" description="Polar residues" evidence="1">
    <location>
        <begin position="268"/>
        <end position="280"/>
    </location>
</feature>
<dbReference type="InParanoid" id="A0A165H3U7"/>